<evidence type="ECO:0000313" key="2">
    <source>
        <dbReference type="EMBL" id="PKU64119.1"/>
    </source>
</evidence>
<accession>A0A2I0VL29</accession>
<gene>
    <name evidence="2" type="ORF">MA16_Dca008025</name>
</gene>
<evidence type="ECO:0000259" key="1">
    <source>
        <dbReference type="Pfam" id="PF13976"/>
    </source>
</evidence>
<proteinExistence type="predicted"/>
<dbReference type="EMBL" id="KZ503438">
    <property type="protein sequence ID" value="PKU64119.1"/>
    <property type="molecule type" value="Genomic_DNA"/>
</dbReference>
<dbReference type="Pfam" id="PF13976">
    <property type="entry name" value="gag_pre-integrs"/>
    <property type="match status" value="1"/>
</dbReference>
<reference evidence="2 3" key="2">
    <citation type="journal article" date="2017" name="Nature">
        <title>The Apostasia genome and the evolution of orchids.</title>
        <authorList>
            <person name="Zhang G.Q."/>
            <person name="Liu K.W."/>
            <person name="Li Z."/>
            <person name="Lohaus R."/>
            <person name="Hsiao Y.Y."/>
            <person name="Niu S.C."/>
            <person name="Wang J.Y."/>
            <person name="Lin Y.C."/>
            <person name="Xu Q."/>
            <person name="Chen L.J."/>
            <person name="Yoshida K."/>
            <person name="Fujiwara S."/>
            <person name="Wang Z.W."/>
            <person name="Zhang Y.Q."/>
            <person name="Mitsuda N."/>
            <person name="Wang M."/>
            <person name="Liu G.H."/>
            <person name="Pecoraro L."/>
            <person name="Huang H.X."/>
            <person name="Xiao X.J."/>
            <person name="Lin M."/>
            <person name="Wu X.Y."/>
            <person name="Wu W.L."/>
            <person name="Chen Y.Y."/>
            <person name="Chang S.B."/>
            <person name="Sakamoto S."/>
            <person name="Ohme-Takagi M."/>
            <person name="Yagi M."/>
            <person name="Zeng S.J."/>
            <person name="Shen C.Y."/>
            <person name="Yeh C.M."/>
            <person name="Luo Y.B."/>
            <person name="Tsai W.C."/>
            <person name="Van de Peer Y."/>
            <person name="Liu Z.J."/>
        </authorList>
    </citation>
    <scope>NUCLEOTIDE SEQUENCE [LARGE SCALE GENOMIC DNA]</scope>
    <source>
        <tissue evidence="2">The whole plant</tissue>
    </source>
</reference>
<dbReference type="InterPro" id="IPR025724">
    <property type="entry name" value="GAG-pre-integrase_dom"/>
</dbReference>
<evidence type="ECO:0000313" key="3">
    <source>
        <dbReference type="Proteomes" id="UP000233837"/>
    </source>
</evidence>
<sequence>MISLNDKPVLEGKRMNNVYMLELDCIDSSNSFCLKIIVDESWLWHRRLCHASMKTLRNITKKNLVRGVPKLDFTKDHLCDACQLGK</sequence>
<dbReference type="AlphaFoldDB" id="A0A2I0VL29"/>
<name>A0A2I0VL29_9ASPA</name>
<dbReference type="Proteomes" id="UP000233837">
    <property type="component" value="Unassembled WGS sequence"/>
</dbReference>
<protein>
    <recommendedName>
        <fullName evidence="1">GAG-pre-integrase domain-containing protein</fullName>
    </recommendedName>
</protein>
<keyword evidence="3" id="KW-1185">Reference proteome</keyword>
<reference evidence="2 3" key="1">
    <citation type="journal article" date="2016" name="Sci. Rep.">
        <title>The Dendrobium catenatum Lindl. genome sequence provides insights into polysaccharide synthase, floral development and adaptive evolution.</title>
        <authorList>
            <person name="Zhang G.Q."/>
            <person name="Xu Q."/>
            <person name="Bian C."/>
            <person name="Tsai W.C."/>
            <person name="Yeh C.M."/>
            <person name="Liu K.W."/>
            <person name="Yoshida K."/>
            <person name="Zhang L.S."/>
            <person name="Chang S.B."/>
            <person name="Chen F."/>
            <person name="Shi Y."/>
            <person name="Su Y.Y."/>
            <person name="Zhang Y.Q."/>
            <person name="Chen L.J."/>
            <person name="Yin Y."/>
            <person name="Lin M."/>
            <person name="Huang H."/>
            <person name="Deng H."/>
            <person name="Wang Z.W."/>
            <person name="Zhu S.L."/>
            <person name="Zhao X."/>
            <person name="Deng C."/>
            <person name="Niu S.C."/>
            <person name="Huang J."/>
            <person name="Wang M."/>
            <person name="Liu G.H."/>
            <person name="Yang H.J."/>
            <person name="Xiao X.J."/>
            <person name="Hsiao Y.Y."/>
            <person name="Wu W.L."/>
            <person name="Chen Y.Y."/>
            <person name="Mitsuda N."/>
            <person name="Ohme-Takagi M."/>
            <person name="Luo Y.B."/>
            <person name="Van de Peer Y."/>
            <person name="Liu Z.J."/>
        </authorList>
    </citation>
    <scope>NUCLEOTIDE SEQUENCE [LARGE SCALE GENOMIC DNA]</scope>
    <source>
        <tissue evidence="2">The whole plant</tissue>
    </source>
</reference>
<organism evidence="2 3">
    <name type="scientific">Dendrobium catenatum</name>
    <dbReference type="NCBI Taxonomy" id="906689"/>
    <lineage>
        <taxon>Eukaryota</taxon>
        <taxon>Viridiplantae</taxon>
        <taxon>Streptophyta</taxon>
        <taxon>Embryophyta</taxon>
        <taxon>Tracheophyta</taxon>
        <taxon>Spermatophyta</taxon>
        <taxon>Magnoliopsida</taxon>
        <taxon>Liliopsida</taxon>
        <taxon>Asparagales</taxon>
        <taxon>Orchidaceae</taxon>
        <taxon>Epidendroideae</taxon>
        <taxon>Malaxideae</taxon>
        <taxon>Dendrobiinae</taxon>
        <taxon>Dendrobium</taxon>
    </lineage>
</organism>
<feature type="domain" description="GAG-pre-integrase" evidence="1">
    <location>
        <begin position="17"/>
        <end position="86"/>
    </location>
</feature>